<dbReference type="InterPro" id="IPR058245">
    <property type="entry name" value="NreC/VraR/RcsB-like_REC"/>
</dbReference>
<dbReference type="CDD" id="cd17535">
    <property type="entry name" value="REC_NarL-like"/>
    <property type="match status" value="1"/>
</dbReference>
<dbReference type="InterPro" id="IPR039420">
    <property type="entry name" value="WalR-like"/>
</dbReference>
<dbReference type="Proteomes" id="UP000256269">
    <property type="component" value="Unassembled WGS sequence"/>
</dbReference>
<evidence type="ECO:0000256" key="2">
    <source>
        <dbReference type="ARBA" id="ARBA00023125"/>
    </source>
</evidence>
<dbReference type="Pfam" id="PF00072">
    <property type="entry name" value="Response_reg"/>
    <property type="match status" value="1"/>
</dbReference>
<dbReference type="EMBL" id="QUNO01000012">
    <property type="protein sequence ID" value="REH41192.1"/>
    <property type="molecule type" value="Genomic_DNA"/>
</dbReference>
<feature type="domain" description="HTH luxR-type" evidence="4">
    <location>
        <begin position="147"/>
        <end position="212"/>
    </location>
</feature>
<evidence type="ECO:0000313" key="7">
    <source>
        <dbReference type="Proteomes" id="UP000256269"/>
    </source>
</evidence>
<keyword evidence="7" id="KW-1185">Reference proteome</keyword>
<dbReference type="PROSITE" id="PS50043">
    <property type="entry name" value="HTH_LUXR_2"/>
    <property type="match status" value="1"/>
</dbReference>
<dbReference type="GO" id="GO:0003677">
    <property type="term" value="F:DNA binding"/>
    <property type="evidence" value="ECO:0007669"/>
    <property type="project" value="UniProtKB-KW"/>
</dbReference>
<keyword evidence="2 6" id="KW-0238">DNA-binding</keyword>
<dbReference type="InterPro" id="IPR000792">
    <property type="entry name" value="Tscrpt_reg_LuxR_C"/>
</dbReference>
<dbReference type="PANTHER" id="PTHR43214:SF43">
    <property type="entry name" value="TWO-COMPONENT RESPONSE REGULATOR"/>
    <property type="match status" value="1"/>
</dbReference>
<evidence type="ECO:0000313" key="6">
    <source>
        <dbReference type="EMBL" id="REH41192.1"/>
    </source>
</evidence>
<reference evidence="6 7" key="1">
    <citation type="submission" date="2018-08" db="EMBL/GenBank/DDBJ databases">
        <title>Genomic Encyclopedia of Archaeal and Bacterial Type Strains, Phase II (KMG-II): from individual species to whole genera.</title>
        <authorList>
            <person name="Goeker M."/>
        </authorList>
    </citation>
    <scope>NUCLEOTIDE SEQUENCE [LARGE SCALE GENOMIC DNA]</scope>
    <source>
        <strain evidence="6 7">DSM 45791</strain>
    </source>
</reference>
<dbReference type="RefSeq" id="WP_116178359.1">
    <property type="nucleotide sequence ID" value="NZ_CP144375.1"/>
</dbReference>
<dbReference type="PANTHER" id="PTHR43214">
    <property type="entry name" value="TWO-COMPONENT RESPONSE REGULATOR"/>
    <property type="match status" value="1"/>
</dbReference>
<dbReference type="SMART" id="SM00421">
    <property type="entry name" value="HTH_LUXR"/>
    <property type="match status" value="1"/>
</dbReference>
<protein>
    <submittedName>
        <fullName evidence="6">DNA-binding NarL/FixJ family response regulator</fullName>
    </submittedName>
</protein>
<accession>A0A3E0HAZ9</accession>
<keyword evidence="1 3" id="KW-0597">Phosphoprotein</keyword>
<gene>
    <name evidence="6" type="ORF">BCF44_112274</name>
</gene>
<feature type="modified residue" description="4-aspartylphosphate" evidence="3">
    <location>
        <position position="59"/>
    </location>
</feature>
<dbReference type="PRINTS" id="PR00038">
    <property type="entry name" value="HTHLUXR"/>
</dbReference>
<dbReference type="SUPFAM" id="SSF46894">
    <property type="entry name" value="C-terminal effector domain of the bipartite response regulators"/>
    <property type="match status" value="1"/>
</dbReference>
<dbReference type="InterPro" id="IPR016032">
    <property type="entry name" value="Sig_transdc_resp-reg_C-effctor"/>
</dbReference>
<dbReference type="SUPFAM" id="SSF52172">
    <property type="entry name" value="CheY-like"/>
    <property type="match status" value="1"/>
</dbReference>
<organism evidence="6 7">
    <name type="scientific">Kutzneria buriramensis</name>
    <dbReference type="NCBI Taxonomy" id="1045776"/>
    <lineage>
        <taxon>Bacteria</taxon>
        <taxon>Bacillati</taxon>
        <taxon>Actinomycetota</taxon>
        <taxon>Actinomycetes</taxon>
        <taxon>Pseudonocardiales</taxon>
        <taxon>Pseudonocardiaceae</taxon>
        <taxon>Kutzneria</taxon>
    </lineage>
</organism>
<dbReference type="GO" id="GO:0000160">
    <property type="term" value="P:phosphorelay signal transduction system"/>
    <property type="evidence" value="ECO:0007669"/>
    <property type="project" value="InterPro"/>
</dbReference>
<sequence>MVVPDPARVLLVDASQLITEGLRVCLQRTQRFRVVGVAHTSSEALRCLRGLFVDLVVTDLAVPGAGALRTVRDVRAQRPSATTVVVSEMDSPEWAKAALDQGAAAYLLKTTPLRELLSVFNEVLAGATHVLDPRLGGQVQLSADLPPHAVLPQLSAREFDVLAEMIKGLDNQTIAHHLFISTDTVKTHVKAILRKLGAKDRAQVVAMVLSGRVPRGA</sequence>
<evidence type="ECO:0000259" key="5">
    <source>
        <dbReference type="PROSITE" id="PS50110"/>
    </source>
</evidence>
<evidence type="ECO:0000256" key="3">
    <source>
        <dbReference type="PROSITE-ProRule" id="PRU00169"/>
    </source>
</evidence>
<feature type="domain" description="Response regulatory" evidence="5">
    <location>
        <begin position="8"/>
        <end position="124"/>
    </location>
</feature>
<dbReference type="PROSITE" id="PS00622">
    <property type="entry name" value="HTH_LUXR_1"/>
    <property type="match status" value="1"/>
</dbReference>
<evidence type="ECO:0000259" key="4">
    <source>
        <dbReference type="PROSITE" id="PS50043"/>
    </source>
</evidence>
<dbReference type="Pfam" id="PF00196">
    <property type="entry name" value="GerE"/>
    <property type="match status" value="1"/>
</dbReference>
<dbReference type="AlphaFoldDB" id="A0A3E0HAZ9"/>
<dbReference type="InterPro" id="IPR011006">
    <property type="entry name" value="CheY-like_superfamily"/>
</dbReference>
<comment type="caution">
    <text evidence="6">The sequence shown here is derived from an EMBL/GenBank/DDBJ whole genome shotgun (WGS) entry which is preliminary data.</text>
</comment>
<name>A0A3E0HAZ9_9PSEU</name>
<dbReference type="OrthoDB" id="3534994at2"/>
<dbReference type="Gene3D" id="3.40.50.2300">
    <property type="match status" value="1"/>
</dbReference>
<dbReference type="SMART" id="SM00448">
    <property type="entry name" value="REC"/>
    <property type="match status" value="1"/>
</dbReference>
<evidence type="ECO:0000256" key="1">
    <source>
        <dbReference type="ARBA" id="ARBA00022553"/>
    </source>
</evidence>
<dbReference type="GO" id="GO:0006355">
    <property type="term" value="P:regulation of DNA-templated transcription"/>
    <property type="evidence" value="ECO:0007669"/>
    <property type="project" value="InterPro"/>
</dbReference>
<dbReference type="CDD" id="cd06170">
    <property type="entry name" value="LuxR_C_like"/>
    <property type="match status" value="1"/>
</dbReference>
<proteinExistence type="predicted"/>
<dbReference type="PROSITE" id="PS50110">
    <property type="entry name" value="RESPONSE_REGULATORY"/>
    <property type="match status" value="1"/>
</dbReference>
<dbReference type="InterPro" id="IPR001789">
    <property type="entry name" value="Sig_transdc_resp-reg_receiver"/>
</dbReference>